<dbReference type="EMBL" id="PFFQ01000037">
    <property type="protein sequence ID" value="PIW16608.1"/>
    <property type="molecule type" value="Genomic_DNA"/>
</dbReference>
<proteinExistence type="predicted"/>
<organism evidence="1 2">
    <name type="scientific">bacterium (Candidatus Blackallbacteria) CG17_big_fil_post_rev_8_21_14_2_50_48_46</name>
    <dbReference type="NCBI Taxonomy" id="2014261"/>
    <lineage>
        <taxon>Bacteria</taxon>
        <taxon>Candidatus Blackallbacteria</taxon>
    </lineage>
</organism>
<name>A0A2M7G3Z5_9BACT</name>
<reference evidence="1 2" key="1">
    <citation type="submission" date="2017-09" db="EMBL/GenBank/DDBJ databases">
        <title>Depth-based differentiation of microbial function through sediment-hosted aquifers and enrichment of novel symbionts in the deep terrestrial subsurface.</title>
        <authorList>
            <person name="Probst A.J."/>
            <person name="Ladd B."/>
            <person name="Jarett J.K."/>
            <person name="Geller-Mcgrath D.E."/>
            <person name="Sieber C.M."/>
            <person name="Emerson J.B."/>
            <person name="Anantharaman K."/>
            <person name="Thomas B.C."/>
            <person name="Malmstrom R."/>
            <person name="Stieglmeier M."/>
            <person name="Klingl A."/>
            <person name="Woyke T."/>
            <person name="Ryan C.M."/>
            <person name="Banfield J.F."/>
        </authorList>
    </citation>
    <scope>NUCLEOTIDE SEQUENCE [LARGE SCALE GENOMIC DNA]</scope>
    <source>
        <strain evidence="1">CG17_big_fil_post_rev_8_21_14_2_50_48_46</strain>
    </source>
</reference>
<evidence type="ECO:0000313" key="2">
    <source>
        <dbReference type="Proteomes" id="UP000231019"/>
    </source>
</evidence>
<protein>
    <submittedName>
        <fullName evidence="1">Uncharacterized protein</fullName>
    </submittedName>
</protein>
<comment type="caution">
    <text evidence="1">The sequence shown here is derived from an EMBL/GenBank/DDBJ whole genome shotgun (WGS) entry which is preliminary data.</text>
</comment>
<dbReference type="Proteomes" id="UP000231019">
    <property type="component" value="Unassembled WGS sequence"/>
</dbReference>
<accession>A0A2M7G3Z5</accession>
<gene>
    <name evidence="1" type="ORF">COW36_12640</name>
</gene>
<dbReference type="AlphaFoldDB" id="A0A2M7G3Z5"/>
<sequence>MDCLPALHEWSSRTRWEFIKEHLEALRWHLEQLEAEVEKGPHAVISERQHLQEICQRGVETHTLLEQLARLPLDELQELN</sequence>
<evidence type="ECO:0000313" key="1">
    <source>
        <dbReference type="EMBL" id="PIW16608.1"/>
    </source>
</evidence>